<dbReference type="OrthoDB" id="8013425at2"/>
<evidence type="ECO:0000313" key="8">
    <source>
        <dbReference type="Proteomes" id="UP000241247"/>
    </source>
</evidence>
<proteinExistence type="inferred from homology"/>
<dbReference type="GO" id="GO:0015888">
    <property type="term" value="P:thiamine transport"/>
    <property type="evidence" value="ECO:0007669"/>
    <property type="project" value="InterPro"/>
</dbReference>
<feature type="signal peptide" evidence="6">
    <location>
        <begin position="1"/>
        <end position="23"/>
    </location>
</feature>
<evidence type="ECO:0000313" key="7">
    <source>
        <dbReference type="EMBL" id="PTM96410.1"/>
    </source>
</evidence>
<name>A0A2T5BBQ9_MYCDI</name>
<dbReference type="InterPro" id="IPR005948">
    <property type="entry name" value="ThiB-like"/>
</dbReference>
<dbReference type="RefSeq" id="WP_108002460.1">
    <property type="nucleotide sequence ID" value="NZ_JBHEEX010000002.1"/>
</dbReference>
<sequence>MRIKLLSTVALLAAASFGPSALAADKTLTIYTYESFVTEWGPGAKVAAAFEKTCDCKVEWVGAADGVELLTRLKLEGEGTKADVVLGLDTNLVAEAKATGLFVPHQLSPEGLTVPGGFADDTFLPYDYGHFAVVYDTEGLKNPPTSMKDLVEGDPKQKIVIEDPRTSTPGLGLLLWVKSIYGDKAGEAWAKLKDRVLTVTPGWSEAYGLFTKGEAPMVLSYTTSPAYHIVAENSERYQAAAFSEGHYVQIEVAGMTKAASDPELAKQFLTFMTGPDFQSIIPETNWMMPVGPTHEPLPAAFDKLVKPGHTFLLPSEEVAANRKAWIDEWLAAMAK</sequence>
<dbReference type="Pfam" id="PF13343">
    <property type="entry name" value="SBP_bac_6"/>
    <property type="match status" value="1"/>
</dbReference>
<evidence type="ECO:0000256" key="1">
    <source>
        <dbReference type="ARBA" id="ARBA00004418"/>
    </source>
</evidence>
<protein>
    <submittedName>
        <fullName evidence="7">Thiamine transport system substrate-binding protein</fullName>
    </submittedName>
</protein>
<reference evidence="7 8" key="1">
    <citation type="submission" date="2018-04" db="EMBL/GenBank/DDBJ databases">
        <title>Genomic Encyclopedia of Type Strains, Phase IV (KMG-IV): sequencing the most valuable type-strain genomes for metagenomic binning, comparative biology and taxonomic classification.</title>
        <authorList>
            <person name="Goeker M."/>
        </authorList>
    </citation>
    <scope>NUCLEOTIDE SEQUENCE [LARGE SCALE GENOMIC DNA]</scope>
    <source>
        <strain evidence="7 8">DSM 7138</strain>
    </source>
</reference>
<evidence type="ECO:0000256" key="4">
    <source>
        <dbReference type="ARBA" id="ARBA00022729"/>
    </source>
</evidence>
<dbReference type="InterPro" id="IPR005967">
    <property type="entry name" value="ThiB"/>
</dbReference>
<dbReference type="AlphaFoldDB" id="A0A2T5BBQ9"/>
<comment type="subcellular location">
    <subcellularLocation>
        <location evidence="1">Periplasm</location>
    </subcellularLocation>
</comment>
<keyword evidence="5" id="KW-0574">Periplasm</keyword>
<comment type="caution">
    <text evidence="7">The sequence shown here is derived from an EMBL/GenBank/DDBJ whole genome shotgun (WGS) entry which is preliminary data.</text>
</comment>
<dbReference type="GO" id="GO:0030976">
    <property type="term" value="F:thiamine pyrophosphate binding"/>
    <property type="evidence" value="ECO:0007669"/>
    <property type="project" value="TreeGrafter"/>
</dbReference>
<dbReference type="GO" id="GO:0030975">
    <property type="term" value="F:thiamine binding"/>
    <property type="evidence" value="ECO:0007669"/>
    <property type="project" value="InterPro"/>
</dbReference>
<keyword evidence="8" id="KW-1185">Reference proteome</keyword>
<gene>
    <name evidence="7" type="ORF">C7449_103428</name>
</gene>
<feature type="chain" id="PRO_5015618239" evidence="6">
    <location>
        <begin position="24"/>
        <end position="335"/>
    </location>
</feature>
<evidence type="ECO:0000256" key="6">
    <source>
        <dbReference type="SAM" id="SignalP"/>
    </source>
</evidence>
<dbReference type="CDD" id="cd13545">
    <property type="entry name" value="PBP2_TbpA"/>
    <property type="match status" value="1"/>
</dbReference>
<evidence type="ECO:0000256" key="5">
    <source>
        <dbReference type="ARBA" id="ARBA00022764"/>
    </source>
</evidence>
<dbReference type="Gene3D" id="3.40.190.10">
    <property type="entry name" value="Periplasmic binding protein-like II"/>
    <property type="match status" value="2"/>
</dbReference>
<dbReference type="PANTHER" id="PTHR30006">
    <property type="entry name" value="THIAMINE-BINDING PERIPLASMIC PROTEIN-RELATED"/>
    <property type="match status" value="1"/>
</dbReference>
<dbReference type="NCBIfam" id="TIGR01254">
    <property type="entry name" value="sfuA"/>
    <property type="match status" value="1"/>
</dbReference>
<dbReference type="GO" id="GO:0030288">
    <property type="term" value="C:outer membrane-bounded periplasmic space"/>
    <property type="evidence" value="ECO:0007669"/>
    <property type="project" value="InterPro"/>
</dbReference>
<keyword evidence="4 6" id="KW-0732">Signal</keyword>
<keyword evidence="3" id="KW-0813">Transport</keyword>
<accession>A0A2T5BBQ9</accession>
<organism evidence="7 8">
    <name type="scientific">Mycoplana dimorpha</name>
    <dbReference type="NCBI Taxonomy" id="28320"/>
    <lineage>
        <taxon>Bacteria</taxon>
        <taxon>Pseudomonadati</taxon>
        <taxon>Pseudomonadota</taxon>
        <taxon>Alphaproteobacteria</taxon>
        <taxon>Hyphomicrobiales</taxon>
        <taxon>Rhizobiaceae</taxon>
        <taxon>Mycoplana</taxon>
    </lineage>
</organism>
<evidence type="ECO:0000256" key="3">
    <source>
        <dbReference type="ARBA" id="ARBA00022448"/>
    </source>
</evidence>
<dbReference type="SUPFAM" id="SSF53850">
    <property type="entry name" value="Periplasmic binding protein-like II"/>
    <property type="match status" value="1"/>
</dbReference>
<dbReference type="EMBL" id="PZZZ01000003">
    <property type="protein sequence ID" value="PTM96410.1"/>
    <property type="molecule type" value="Genomic_DNA"/>
</dbReference>
<dbReference type="NCBIfam" id="TIGR01276">
    <property type="entry name" value="thiB"/>
    <property type="match status" value="1"/>
</dbReference>
<comment type="similarity">
    <text evidence="2">Belongs to the bacterial solute-binding protein 1 family.</text>
</comment>
<evidence type="ECO:0000256" key="2">
    <source>
        <dbReference type="ARBA" id="ARBA00008520"/>
    </source>
</evidence>
<dbReference type="Proteomes" id="UP000241247">
    <property type="component" value="Unassembled WGS sequence"/>
</dbReference>
<dbReference type="PANTHER" id="PTHR30006:SF3">
    <property type="entry name" value="THIAMINE-BINDING PERIPLASMIC PROTEIN"/>
    <property type="match status" value="1"/>
</dbReference>